<name>A0A852SZG3_9MICO</name>
<evidence type="ECO:0000313" key="2">
    <source>
        <dbReference type="EMBL" id="NYD74041.1"/>
    </source>
</evidence>
<comment type="caution">
    <text evidence="2">The sequence shown here is derived from an EMBL/GenBank/DDBJ whole genome shotgun (WGS) entry which is preliminary data.</text>
</comment>
<organism evidence="2 3">
    <name type="scientific">Leifsonia soli</name>
    <dbReference type="NCBI Taxonomy" id="582665"/>
    <lineage>
        <taxon>Bacteria</taxon>
        <taxon>Bacillati</taxon>
        <taxon>Actinomycetota</taxon>
        <taxon>Actinomycetes</taxon>
        <taxon>Micrococcales</taxon>
        <taxon>Microbacteriaceae</taxon>
        <taxon>Leifsonia</taxon>
    </lineage>
</organism>
<evidence type="ECO:0000256" key="1">
    <source>
        <dbReference type="SAM" id="Phobius"/>
    </source>
</evidence>
<dbReference type="EMBL" id="JACCBJ010000001">
    <property type="protein sequence ID" value="NYD74041.1"/>
    <property type="molecule type" value="Genomic_DNA"/>
</dbReference>
<keyword evidence="1" id="KW-0472">Membrane</keyword>
<accession>A0A852SZG3</accession>
<sequence>MEGLLIGFIWLVVIVGGGIATAAIVQMVKSPYRDR</sequence>
<protein>
    <submittedName>
        <fullName evidence="2">Uncharacterized protein</fullName>
    </submittedName>
</protein>
<keyword evidence="1" id="KW-1133">Transmembrane helix</keyword>
<gene>
    <name evidence="2" type="ORF">BJ963_001560</name>
</gene>
<proteinExistence type="predicted"/>
<dbReference type="AlphaFoldDB" id="A0A852SZG3"/>
<keyword evidence="3" id="KW-1185">Reference proteome</keyword>
<keyword evidence="1" id="KW-0812">Transmembrane</keyword>
<evidence type="ECO:0000313" key="3">
    <source>
        <dbReference type="Proteomes" id="UP000589620"/>
    </source>
</evidence>
<reference evidence="2 3" key="1">
    <citation type="submission" date="2020-07" db="EMBL/GenBank/DDBJ databases">
        <title>Sequencing the genomes of 1000 actinobacteria strains.</title>
        <authorList>
            <person name="Klenk H.-P."/>
        </authorList>
    </citation>
    <scope>NUCLEOTIDE SEQUENCE [LARGE SCALE GENOMIC DNA]</scope>
    <source>
        <strain evidence="2 3">DSM 23871</strain>
    </source>
</reference>
<dbReference type="Proteomes" id="UP000589620">
    <property type="component" value="Unassembled WGS sequence"/>
</dbReference>
<feature type="transmembrane region" description="Helical" evidence="1">
    <location>
        <begin position="6"/>
        <end position="25"/>
    </location>
</feature>